<gene>
    <name evidence="2" type="ORF">PXEA_LOCUS21388</name>
</gene>
<dbReference type="Gene3D" id="3.30.930.10">
    <property type="entry name" value="Bira Bifunctional Protein, Domain 2"/>
    <property type="match status" value="1"/>
</dbReference>
<dbReference type="InterPro" id="IPR018164">
    <property type="entry name" value="Ala-tRNA-synth_IIc_N"/>
</dbReference>
<dbReference type="GO" id="GO:0002161">
    <property type="term" value="F:aminoacyl-tRNA deacylase activity"/>
    <property type="evidence" value="ECO:0007669"/>
    <property type="project" value="TreeGrafter"/>
</dbReference>
<name>A0A3S5C0T9_9PLAT</name>
<feature type="domain" description="Alanyl-tRNA synthetase class IIc N-terminal" evidence="1">
    <location>
        <begin position="14"/>
        <end position="81"/>
    </location>
</feature>
<dbReference type="GO" id="GO:0004813">
    <property type="term" value="F:alanine-tRNA ligase activity"/>
    <property type="evidence" value="ECO:0007669"/>
    <property type="project" value="InterPro"/>
</dbReference>
<keyword evidence="3" id="KW-1185">Reference proteome</keyword>
<evidence type="ECO:0000313" key="3">
    <source>
        <dbReference type="Proteomes" id="UP000784294"/>
    </source>
</evidence>
<dbReference type="PANTHER" id="PTHR11777:SF9">
    <property type="entry name" value="ALANINE--TRNA LIGASE, CYTOPLASMIC"/>
    <property type="match status" value="1"/>
</dbReference>
<dbReference type="EMBL" id="CAAALY010091202">
    <property type="protein sequence ID" value="VEL27948.1"/>
    <property type="molecule type" value="Genomic_DNA"/>
</dbReference>
<dbReference type="AlphaFoldDB" id="A0A3S5C0T9"/>
<protein>
    <recommendedName>
        <fullName evidence="1">Alanyl-tRNA synthetase class IIc N-terminal domain-containing protein</fullName>
    </recommendedName>
</protein>
<dbReference type="InterPro" id="IPR045864">
    <property type="entry name" value="aa-tRNA-synth_II/BPL/LPL"/>
</dbReference>
<dbReference type="Pfam" id="PF01411">
    <property type="entry name" value="tRNA-synt_2c"/>
    <property type="match status" value="1"/>
</dbReference>
<evidence type="ECO:0000259" key="1">
    <source>
        <dbReference type="Pfam" id="PF01411"/>
    </source>
</evidence>
<evidence type="ECO:0000313" key="2">
    <source>
        <dbReference type="EMBL" id="VEL27948.1"/>
    </source>
</evidence>
<dbReference type="GO" id="GO:0006419">
    <property type="term" value="P:alanyl-tRNA aminoacylation"/>
    <property type="evidence" value="ECO:0007669"/>
    <property type="project" value="InterPro"/>
</dbReference>
<dbReference type="SUPFAM" id="SSF55681">
    <property type="entry name" value="Class II aaRS and biotin synthetases"/>
    <property type="match status" value="1"/>
</dbReference>
<dbReference type="GO" id="GO:0005739">
    <property type="term" value="C:mitochondrion"/>
    <property type="evidence" value="ECO:0007669"/>
    <property type="project" value="TreeGrafter"/>
</dbReference>
<dbReference type="OrthoDB" id="6260754at2759"/>
<dbReference type="InterPro" id="IPR050058">
    <property type="entry name" value="Ala-tRNA_ligase"/>
</dbReference>
<proteinExistence type="predicted"/>
<dbReference type="GO" id="GO:0005524">
    <property type="term" value="F:ATP binding"/>
    <property type="evidence" value="ECO:0007669"/>
    <property type="project" value="InterPro"/>
</dbReference>
<accession>A0A3S5C0T9</accession>
<comment type="caution">
    <text evidence="2">The sequence shown here is derived from an EMBL/GenBank/DDBJ whole genome shotgun (WGS) entry which is preliminary data.</text>
</comment>
<sequence length="103" mass="11867">MIYNCELMTNPFYAIGMNQFKLLLSGDQISTNHNWLGEVRRVVNSQPCIRIGGRHDDLNEVGYDSYHHTMFEMLGHWSFGSADKPTVTTFEAVRVRTWEGLIT</sequence>
<reference evidence="2" key="1">
    <citation type="submission" date="2018-11" db="EMBL/GenBank/DDBJ databases">
        <authorList>
            <consortium name="Pathogen Informatics"/>
        </authorList>
    </citation>
    <scope>NUCLEOTIDE SEQUENCE</scope>
</reference>
<dbReference type="Proteomes" id="UP000784294">
    <property type="component" value="Unassembled WGS sequence"/>
</dbReference>
<dbReference type="PANTHER" id="PTHR11777">
    <property type="entry name" value="ALANYL-TRNA SYNTHETASE"/>
    <property type="match status" value="1"/>
</dbReference>
<organism evidence="2 3">
    <name type="scientific">Protopolystoma xenopodis</name>
    <dbReference type="NCBI Taxonomy" id="117903"/>
    <lineage>
        <taxon>Eukaryota</taxon>
        <taxon>Metazoa</taxon>
        <taxon>Spiralia</taxon>
        <taxon>Lophotrochozoa</taxon>
        <taxon>Platyhelminthes</taxon>
        <taxon>Monogenea</taxon>
        <taxon>Polyopisthocotylea</taxon>
        <taxon>Polystomatidea</taxon>
        <taxon>Polystomatidae</taxon>
        <taxon>Protopolystoma</taxon>
    </lineage>
</organism>